<comment type="caution">
    <text evidence="2">The sequence shown here is derived from an EMBL/GenBank/DDBJ whole genome shotgun (WGS) entry which is preliminary data.</text>
</comment>
<dbReference type="Proteomes" id="UP000314294">
    <property type="component" value="Unassembled WGS sequence"/>
</dbReference>
<dbReference type="AlphaFoldDB" id="A0A4Z2EQX2"/>
<dbReference type="EMBL" id="SRLO01003691">
    <property type="protein sequence ID" value="TNN31209.1"/>
    <property type="molecule type" value="Genomic_DNA"/>
</dbReference>
<evidence type="ECO:0000313" key="3">
    <source>
        <dbReference type="Proteomes" id="UP000314294"/>
    </source>
</evidence>
<reference evidence="2 3" key="1">
    <citation type="submission" date="2019-03" db="EMBL/GenBank/DDBJ databases">
        <title>First draft genome of Liparis tanakae, snailfish: a comprehensive survey of snailfish specific genes.</title>
        <authorList>
            <person name="Kim W."/>
            <person name="Song I."/>
            <person name="Jeong J.-H."/>
            <person name="Kim D."/>
            <person name="Kim S."/>
            <person name="Ryu S."/>
            <person name="Song J.Y."/>
            <person name="Lee S.K."/>
        </authorList>
    </citation>
    <scope>NUCLEOTIDE SEQUENCE [LARGE SCALE GENOMIC DNA]</scope>
    <source>
        <tissue evidence="2">Muscle</tissue>
    </source>
</reference>
<feature type="compositionally biased region" description="Low complexity" evidence="1">
    <location>
        <begin position="19"/>
        <end position="29"/>
    </location>
</feature>
<proteinExistence type="predicted"/>
<organism evidence="2 3">
    <name type="scientific">Liparis tanakae</name>
    <name type="common">Tanaka's snailfish</name>
    <dbReference type="NCBI Taxonomy" id="230148"/>
    <lineage>
        <taxon>Eukaryota</taxon>
        <taxon>Metazoa</taxon>
        <taxon>Chordata</taxon>
        <taxon>Craniata</taxon>
        <taxon>Vertebrata</taxon>
        <taxon>Euteleostomi</taxon>
        <taxon>Actinopterygii</taxon>
        <taxon>Neopterygii</taxon>
        <taxon>Teleostei</taxon>
        <taxon>Neoteleostei</taxon>
        <taxon>Acanthomorphata</taxon>
        <taxon>Eupercaria</taxon>
        <taxon>Perciformes</taxon>
        <taxon>Cottioidei</taxon>
        <taxon>Cottales</taxon>
        <taxon>Liparidae</taxon>
        <taxon>Liparis</taxon>
    </lineage>
</organism>
<feature type="compositionally biased region" description="Basic and acidic residues" evidence="1">
    <location>
        <begin position="1"/>
        <end position="15"/>
    </location>
</feature>
<gene>
    <name evidence="2" type="ORF">EYF80_058639</name>
</gene>
<feature type="region of interest" description="Disordered" evidence="1">
    <location>
        <begin position="1"/>
        <end position="29"/>
    </location>
</feature>
<keyword evidence="3" id="KW-1185">Reference proteome</keyword>
<feature type="compositionally biased region" description="Basic and acidic residues" evidence="1">
    <location>
        <begin position="76"/>
        <end position="85"/>
    </location>
</feature>
<evidence type="ECO:0000313" key="2">
    <source>
        <dbReference type="EMBL" id="TNN31209.1"/>
    </source>
</evidence>
<accession>A0A4Z2EQX2</accession>
<protein>
    <submittedName>
        <fullName evidence="2">Uncharacterized protein</fullName>
    </submittedName>
</protein>
<name>A0A4Z2EQX2_9TELE</name>
<evidence type="ECO:0000256" key="1">
    <source>
        <dbReference type="SAM" id="MobiDB-lite"/>
    </source>
</evidence>
<sequence>MRQKEAGGRRQEAGGRRPGSGQSQGASAGGRDMVNYLLALMNWTHQHVAVVLKVLPGDRSSAEVQEEKIIHHKKKQTQDNTERKPPQPLSGGEPGTMRQLASLWKPTGPG</sequence>
<feature type="region of interest" description="Disordered" evidence="1">
    <location>
        <begin position="59"/>
        <end position="110"/>
    </location>
</feature>